<dbReference type="AlphaFoldDB" id="A0A084FWF2"/>
<dbReference type="GO" id="GO:0006897">
    <property type="term" value="P:endocytosis"/>
    <property type="evidence" value="ECO:0007669"/>
    <property type="project" value="TreeGrafter"/>
</dbReference>
<organism evidence="4 5">
    <name type="scientific">Pseudallescheria apiosperma</name>
    <name type="common">Scedosporium apiospermum</name>
    <dbReference type="NCBI Taxonomy" id="563466"/>
    <lineage>
        <taxon>Eukaryota</taxon>
        <taxon>Fungi</taxon>
        <taxon>Dikarya</taxon>
        <taxon>Ascomycota</taxon>
        <taxon>Pezizomycotina</taxon>
        <taxon>Sordariomycetes</taxon>
        <taxon>Hypocreomycetidae</taxon>
        <taxon>Microascales</taxon>
        <taxon>Microascaceae</taxon>
        <taxon>Scedosporium</taxon>
    </lineage>
</organism>
<feature type="chain" id="PRO_5001775045" description="SUR7 protein" evidence="3">
    <location>
        <begin position="33"/>
        <end position="265"/>
    </location>
</feature>
<dbReference type="GO" id="GO:0045121">
    <property type="term" value="C:membrane raft"/>
    <property type="evidence" value="ECO:0007669"/>
    <property type="project" value="TreeGrafter"/>
</dbReference>
<keyword evidence="2" id="KW-0472">Membrane</keyword>
<feature type="transmembrane region" description="Helical" evidence="2">
    <location>
        <begin position="143"/>
        <end position="167"/>
    </location>
</feature>
<proteinExistence type="predicted"/>
<keyword evidence="5" id="KW-1185">Reference proteome</keyword>
<dbReference type="GO" id="GO:0030866">
    <property type="term" value="P:cortical actin cytoskeleton organization"/>
    <property type="evidence" value="ECO:0007669"/>
    <property type="project" value="TreeGrafter"/>
</dbReference>
<feature type="region of interest" description="Disordered" evidence="1">
    <location>
        <begin position="245"/>
        <end position="265"/>
    </location>
</feature>
<evidence type="ECO:0008006" key="6">
    <source>
        <dbReference type="Google" id="ProtNLM"/>
    </source>
</evidence>
<keyword evidence="2" id="KW-1133">Transmembrane helix</keyword>
<dbReference type="GO" id="GO:0031505">
    <property type="term" value="P:fungal-type cell wall organization"/>
    <property type="evidence" value="ECO:0007669"/>
    <property type="project" value="TreeGrafter"/>
</dbReference>
<dbReference type="OrthoDB" id="5419460at2759"/>
<accession>A0A084FWF2</accession>
<dbReference type="PANTHER" id="PTHR36414:SF1">
    <property type="entry name" value="PROTEIN SUR7"/>
    <property type="match status" value="1"/>
</dbReference>
<dbReference type="GeneID" id="27719294"/>
<dbReference type="GO" id="GO:0005886">
    <property type="term" value="C:plasma membrane"/>
    <property type="evidence" value="ECO:0007669"/>
    <property type="project" value="InterPro"/>
</dbReference>
<reference evidence="4 5" key="1">
    <citation type="journal article" date="2014" name="Genome Announc.">
        <title>Draft genome sequence of the pathogenic fungus Scedosporium apiospermum.</title>
        <authorList>
            <person name="Vandeputte P."/>
            <person name="Ghamrawi S."/>
            <person name="Rechenmann M."/>
            <person name="Iltis A."/>
            <person name="Giraud S."/>
            <person name="Fleury M."/>
            <person name="Thornton C."/>
            <person name="Delhaes L."/>
            <person name="Meyer W."/>
            <person name="Papon N."/>
            <person name="Bouchara J.P."/>
        </authorList>
    </citation>
    <scope>NUCLEOTIDE SEQUENCE [LARGE SCALE GENOMIC DNA]</scope>
    <source>
        <strain evidence="4 5">IHEM 14462</strain>
    </source>
</reference>
<evidence type="ECO:0000256" key="3">
    <source>
        <dbReference type="SAM" id="SignalP"/>
    </source>
</evidence>
<dbReference type="EMBL" id="JOWA01000154">
    <property type="protein sequence ID" value="KEZ39414.1"/>
    <property type="molecule type" value="Genomic_DNA"/>
</dbReference>
<evidence type="ECO:0000256" key="2">
    <source>
        <dbReference type="SAM" id="Phobius"/>
    </source>
</evidence>
<dbReference type="Pfam" id="PF06687">
    <property type="entry name" value="SUR7"/>
    <property type="match status" value="1"/>
</dbReference>
<dbReference type="KEGG" id="sapo:SAPIO_CDS10129"/>
<feature type="transmembrane region" description="Helical" evidence="2">
    <location>
        <begin position="195"/>
        <end position="217"/>
    </location>
</feature>
<dbReference type="PANTHER" id="PTHR36414">
    <property type="entry name" value="PROTEIN SUR7"/>
    <property type="match status" value="1"/>
</dbReference>
<dbReference type="GO" id="GO:0005938">
    <property type="term" value="C:cell cortex"/>
    <property type="evidence" value="ECO:0007669"/>
    <property type="project" value="TreeGrafter"/>
</dbReference>
<dbReference type="HOGENOM" id="CLU_059603_2_0_1"/>
<feature type="compositionally biased region" description="Basic and acidic residues" evidence="1">
    <location>
        <begin position="254"/>
        <end position="265"/>
    </location>
</feature>
<evidence type="ECO:0000313" key="5">
    <source>
        <dbReference type="Proteomes" id="UP000028545"/>
    </source>
</evidence>
<sequence length="265" mass="29487">MRRAPLGLAGLLLTATALLFLFFLILSGVTNSTPLNKTYFLQADTSGITGARDVTRWTYFYMCGEENANCGKARPAPPFGKAWDANAQNVPQELMGSHGGDTTSSYYFYMWRFGWVFFLIALFFTTLAFLSSFLACCGRIGSLLASLAALTALIFWTIAAVLMTPFINKNASVTFVKARDVFRRNGRDAHIGTYAFAWTWAGWTALLLATLLFCAGIRKKKENRVRAADDGLAYGGATYDAAPRHKRWGRKSKARDSRRVKNEYN</sequence>
<evidence type="ECO:0000313" key="4">
    <source>
        <dbReference type="EMBL" id="KEZ39414.1"/>
    </source>
</evidence>
<dbReference type="VEuPathDB" id="FungiDB:SAPIO_CDS10129"/>
<dbReference type="OMA" id="FMWTAVA"/>
<comment type="caution">
    <text evidence="4">The sequence shown here is derived from an EMBL/GenBank/DDBJ whole genome shotgun (WGS) entry which is preliminary data.</text>
</comment>
<protein>
    <recommendedName>
        <fullName evidence="6">SUR7 protein</fullName>
    </recommendedName>
</protein>
<name>A0A084FWF2_PSEDA</name>
<keyword evidence="3" id="KW-0732">Signal</keyword>
<feature type="signal peptide" evidence="3">
    <location>
        <begin position="1"/>
        <end position="32"/>
    </location>
</feature>
<gene>
    <name evidence="4" type="ORF">SAPIO_CDS10129</name>
</gene>
<dbReference type="Proteomes" id="UP000028545">
    <property type="component" value="Unassembled WGS sequence"/>
</dbReference>
<dbReference type="InterPro" id="IPR009571">
    <property type="entry name" value="SUR7/Rim9-like_fungi"/>
</dbReference>
<keyword evidence="2" id="KW-0812">Transmembrane</keyword>
<evidence type="ECO:0000256" key="1">
    <source>
        <dbReference type="SAM" id="MobiDB-lite"/>
    </source>
</evidence>
<dbReference type="RefSeq" id="XP_016639213.1">
    <property type="nucleotide sequence ID" value="XM_016783774.1"/>
</dbReference>
<feature type="transmembrane region" description="Helical" evidence="2">
    <location>
        <begin position="113"/>
        <end position="136"/>
    </location>
</feature>
<dbReference type="GO" id="GO:0032185">
    <property type="term" value="P:septin cytoskeleton organization"/>
    <property type="evidence" value="ECO:0007669"/>
    <property type="project" value="TreeGrafter"/>
</dbReference>